<name>A0AAN6UWC7_9PEZI</name>
<feature type="region of interest" description="Disordered" evidence="2">
    <location>
        <begin position="1"/>
        <end position="73"/>
    </location>
</feature>
<sequence>MGSLTPTKTGDAGRPTQAISTSSHVPLISRSTSHQTTSKTNSGEPSRSLRKAASTSARLPSGNRPNSSRRRGLNPAMFEVELSSKIDEFILSLSPSSPMGELAKENRSLHQRIAALQRNETELLNENQELSRKLSWAQRYHNSRKKQWKEYLSTKEQGFATRVEQLESKITQLKENGLAQGADSGVPDPNDKSIISWFVAKGASWTSWVEEFAHPENKRVQNGLHPLQLRELSESVKHFVQLTPQGELPEGLLGSTKSNDFQTTHVLLHGMLAHFITIEAFASPFWMFDAISTNPNELESPSVLGPNSMSPVGFRMDLALWNSGIAPPRHAASPGAWPRSWQASLVKSLCECGIGADINSNNISEPTPPFAEARFRHARRLKDKFLRSPARFLLRDQDPAGIERLEHLLVQEIDAALRFSCQLWSRRDAPKITGLAELGRTPFQSASEIMELYQAWSTSAMEREVTTTMAPSSPSLGSQYDNGTIITVIQPSIGNGAKVWTKARVLVAEAKSHSHKNTWNKPPVSDITTTTTTTRTTSKTPMTTIPKSVAVAQDESPPPSKNTTSFSGRRLAPASNPNPSLNPPVPVPVPVAVPAPPSDDDGDPRRETTLILLPKRYLFQNPAAAAGNLPLAQTGT</sequence>
<protein>
    <submittedName>
        <fullName evidence="3">Uncharacterized protein</fullName>
    </submittedName>
</protein>
<reference evidence="3" key="1">
    <citation type="journal article" date="2023" name="Mol. Phylogenet. Evol.">
        <title>Genome-scale phylogeny and comparative genomics of the fungal order Sordariales.</title>
        <authorList>
            <person name="Hensen N."/>
            <person name="Bonometti L."/>
            <person name="Westerberg I."/>
            <person name="Brannstrom I.O."/>
            <person name="Guillou S."/>
            <person name="Cros-Aarteil S."/>
            <person name="Calhoun S."/>
            <person name="Haridas S."/>
            <person name="Kuo A."/>
            <person name="Mondo S."/>
            <person name="Pangilinan J."/>
            <person name="Riley R."/>
            <person name="LaButti K."/>
            <person name="Andreopoulos B."/>
            <person name="Lipzen A."/>
            <person name="Chen C."/>
            <person name="Yan M."/>
            <person name="Daum C."/>
            <person name="Ng V."/>
            <person name="Clum A."/>
            <person name="Steindorff A."/>
            <person name="Ohm R.A."/>
            <person name="Martin F."/>
            <person name="Silar P."/>
            <person name="Natvig D.O."/>
            <person name="Lalanne C."/>
            <person name="Gautier V."/>
            <person name="Ament-Velasquez S.L."/>
            <person name="Kruys A."/>
            <person name="Hutchinson M.I."/>
            <person name="Powell A.J."/>
            <person name="Barry K."/>
            <person name="Miller A.N."/>
            <person name="Grigoriev I.V."/>
            <person name="Debuchy R."/>
            <person name="Gladieux P."/>
            <person name="Hiltunen Thoren M."/>
            <person name="Johannesson H."/>
        </authorList>
    </citation>
    <scope>NUCLEOTIDE SEQUENCE</scope>
    <source>
        <strain evidence="3">CBS 141.50</strain>
    </source>
</reference>
<keyword evidence="1" id="KW-0175">Coiled coil</keyword>
<evidence type="ECO:0000313" key="4">
    <source>
        <dbReference type="Proteomes" id="UP001302676"/>
    </source>
</evidence>
<feature type="region of interest" description="Disordered" evidence="2">
    <location>
        <begin position="513"/>
        <end position="609"/>
    </location>
</feature>
<dbReference type="EMBL" id="MU853643">
    <property type="protein sequence ID" value="KAK4139991.1"/>
    <property type="molecule type" value="Genomic_DNA"/>
</dbReference>
<accession>A0AAN6UWC7</accession>
<evidence type="ECO:0000256" key="2">
    <source>
        <dbReference type="SAM" id="MobiDB-lite"/>
    </source>
</evidence>
<organism evidence="3 4">
    <name type="scientific">Dichotomopilus funicola</name>
    <dbReference type="NCBI Taxonomy" id="1934379"/>
    <lineage>
        <taxon>Eukaryota</taxon>
        <taxon>Fungi</taxon>
        <taxon>Dikarya</taxon>
        <taxon>Ascomycota</taxon>
        <taxon>Pezizomycotina</taxon>
        <taxon>Sordariomycetes</taxon>
        <taxon>Sordariomycetidae</taxon>
        <taxon>Sordariales</taxon>
        <taxon>Chaetomiaceae</taxon>
        <taxon>Dichotomopilus</taxon>
    </lineage>
</organism>
<reference evidence="3" key="2">
    <citation type="submission" date="2023-05" db="EMBL/GenBank/DDBJ databases">
        <authorList>
            <consortium name="Lawrence Berkeley National Laboratory"/>
            <person name="Steindorff A."/>
            <person name="Hensen N."/>
            <person name="Bonometti L."/>
            <person name="Westerberg I."/>
            <person name="Brannstrom I.O."/>
            <person name="Guillou S."/>
            <person name="Cros-Aarteil S."/>
            <person name="Calhoun S."/>
            <person name="Haridas S."/>
            <person name="Kuo A."/>
            <person name="Mondo S."/>
            <person name="Pangilinan J."/>
            <person name="Riley R."/>
            <person name="Labutti K."/>
            <person name="Andreopoulos B."/>
            <person name="Lipzen A."/>
            <person name="Chen C."/>
            <person name="Yanf M."/>
            <person name="Daum C."/>
            <person name="Ng V."/>
            <person name="Clum A."/>
            <person name="Ohm R."/>
            <person name="Martin F."/>
            <person name="Silar P."/>
            <person name="Natvig D."/>
            <person name="Lalanne C."/>
            <person name="Gautier V."/>
            <person name="Ament-Velasquez S.L."/>
            <person name="Kruys A."/>
            <person name="Hutchinson M.I."/>
            <person name="Powell A.J."/>
            <person name="Barry K."/>
            <person name="Miller A.N."/>
            <person name="Grigoriev I.V."/>
            <person name="Debuchy R."/>
            <person name="Gladieux P."/>
            <person name="Thoren M.H."/>
            <person name="Johannesson H."/>
        </authorList>
    </citation>
    <scope>NUCLEOTIDE SEQUENCE</scope>
    <source>
        <strain evidence="3">CBS 141.50</strain>
    </source>
</reference>
<dbReference type="Proteomes" id="UP001302676">
    <property type="component" value="Unassembled WGS sequence"/>
</dbReference>
<feature type="compositionally biased region" description="Polar residues" evidence="2">
    <location>
        <begin position="17"/>
        <end position="45"/>
    </location>
</feature>
<comment type="caution">
    <text evidence="3">The sequence shown here is derived from an EMBL/GenBank/DDBJ whole genome shotgun (WGS) entry which is preliminary data.</text>
</comment>
<dbReference type="AlphaFoldDB" id="A0AAN6UWC7"/>
<evidence type="ECO:0000256" key="1">
    <source>
        <dbReference type="SAM" id="Coils"/>
    </source>
</evidence>
<keyword evidence="4" id="KW-1185">Reference proteome</keyword>
<gene>
    <name evidence="3" type="ORF">C8A04DRAFT_15357</name>
</gene>
<feature type="coiled-coil region" evidence="1">
    <location>
        <begin position="99"/>
        <end position="176"/>
    </location>
</feature>
<evidence type="ECO:0000313" key="3">
    <source>
        <dbReference type="EMBL" id="KAK4139991.1"/>
    </source>
</evidence>
<feature type="compositionally biased region" description="Pro residues" evidence="2">
    <location>
        <begin position="580"/>
        <end position="597"/>
    </location>
</feature>
<dbReference type="GeneID" id="87815067"/>
<feature type="compositionally biased region" description="Low complexity" evidence="2">
    <location>
        <begin position="528"/>
        <end position="544"/>
    </location>
</feature>
<proteinExistence type="predicted"/>
<dbReference type="RefSeq" id="XP_062633362.1">
    <property type="nucleotide sequence ID" value="XM_062778454.1"/>
</dbReference>